<dbReference type="AlphaFoldDB" id="A0A1H8XAQ1"/>
<name>A0A1H8XAQ1_9FIRM</name>
<dbReference type="SUPFAM" id="SSF55846">
    <property type="entry name" value="N-acetylmuramoyl-L-alanine amidase-like"/>
    <property type="match status" value="1"/>
</dbReference>
<dbReference type="Pfam" id="PF01510">
    <property type="entry name" value="Amidase_2"/>
    <property type="match status" value="1"/>
</dbReference>
<dbReference type="RefSeq" id="WP_091749521.1">
    <property type="nucleotide sequence ID" value="NZ_FODY01000021.1"/>
</dbReference>
<dbReference type="Proteomes" id="UP000198847">
    <property type="component" value="Unassembled WGS sequence"/>
</dbReference>
<dbReference type="OrthoDB" id="548109at2"/>
<evidence type="ECO:0000259" key="1">
    <source>
        <dbReference type="Pfam" id="PF01510"/>
    </source>
</evidence>
<gene>
    <name evidence="2" type="ORF">SAMN04490178_12176</name>
</gene>
<sequence length="186" mass="20478">MKGVTLEELRQLALDSKASLWQKACSLNREVKLYLHWSAGHYGQFFDDYHINIDRDGSVYVSTEDLSAVLAHTWRRNTGSVGMALACCYGATTKDLGNEPPTAAQMEAMAQVISVLASVLGIPIDLQHVLTHGEAGDNMDGLDITEKYGMNSTCERWDIAILHTGDGWGSGGDILRGKAIWYQYHS</sequence>
<organism evidence="2 3">
    <name type="scientific">Propionispora vibrioides</name>
    <dbReference type="NCBI Taxonomy" id="112903"/>
    <lineage>
        <taxon>Bacteria</taxon>
        <taxon>Bacillati</taxon>
        <taxon>Bacillota</taxon>
        <taxon>Negativicutes</taxon>
        <taxon>Selenomonadales</taxon>
        <taxon>Sporomusaceae</taxon>
        <taxon>Propionispora</taxon>
    </lineage>
</organism>
<protein>
    <submittedName>
        <fullName evidence="2">N-acetylmuramoyl-L-alanine amidase</fullName>
    </submittedName>
</protein>
<dbReference type="Gene3D" id="3.40.80.10">
    <property type="entry name" value="Peptidoglycan recognition protein-like"/>
    <property type="match status" value="1"/>
</dbReference>
<accession>A0A1H8XAQ1</accession>
<evidence type="ECO:0000313" key="3">
    <source>
        <dbReference type="Proteomes" id="UP000198847"/>
    </source>
</evidence>
<dbReference type="InterPro" id="IPR036505">
    <property type="entry name" value="Amidase/PGRP_sf"/>
</dbReference>
<dbReference type="InterPro" id="IPR002502">
    <property type="entry name" value="Amidase_domain"/>
</dbReference>
<feature type="domain" description="N-acetylmuramoyl-L-alanine amidase" evidence="1">
    <location>
        <begin position="47"/>
        <end position="133"/>
    </location>
</feature>
<evidence type="ECO:0000313" key="2">
    <source>
        <dbReference type="EMBL" id="SEP36891.1"/>
    </source>
</evidence>
<keyword evidence="3" id="KW-1185">Reference proteome</keyword>
<reference evidence="2 3" key="1">
    <citation type="submission" date="2016-10" db="EMBL/GenBank/DDBJ databases">
        <authorList>
            <person name="de Groot N.N."/>
        </authorList>
    </citation>
    <scope>NUCLEOTIDE SEQUENCE [LARGE SCALE GENOMIC DNA]</scope>
    <source>
        <strain evidence="2 3">DSM 13305</strain>
    </source>
</reference>
<proteinExistence type="predicted"/>
<dbReference type="STRING" id="112903.SAMN04490178_12176"/>
<dbReference type="GO" id="GO:0009253">
    <property type="term" value="P:peptidoglycan catabolic process"/>
    <property type="evidence" value="ECO:0007669"/>
    <property type="project" value="InterPro"/>
</dbReference>
<dbReference type="EMBL" id="FODY01000021">
    <property type="protein sequence ID" value="SEP36891.1"/>
    <property type="molecule type" value="Genomic_DNA"/>
</dbReference>
<dbReference type="GO" id="GO:0008745">
    <property type="term" value="F:N-acetylmuramoyl-L-alanine amidase activity"/>
    <property type="evidence" value="ECO:0007669"/>
    <property type="project" value="InterPro"/>
</dbReference>